<keyword evidence="3" id="KW-0813">Transport</keyword>
<evidence type="ECO:0000256" key="3">
    <source>
        <dbReference type="ARBA" id="ARBA00022448"/>
    </source>
</evidence>
<name>A0A9Q0S5K7_9DIPT</name>
<feature type="domain" description="ABC transporter" evidence="7">
    <location>
        <begin position="30"/>
        <end position="63"/>
    </location>
</feature>
<keyword evidence="9" id="KW-1185">Reference proteome</keyword>
<organism evidence="8 9">
    <name type="scientific">Pseudolycoriella hygida</name>
    <dbReference type="NCBI Taxonomy" id="35572"/>
    <lineage>
        <taxon>Eukaryota</taxon>
        <taxon>Metazoa</taxon>
        <taxon>Ecdysozoa</taxon>
        <taxon>Arthropoda</taxon>
        <taxon>Hexapoda</taxon>
        <taxon>Insecta</taxon>
        <taxon>Pterygota</taxon>
        <taxon>Neoptera</taxon>
        <taxon>Endopterygota</taxon>
        <taxon>Diptera</taxon>
        <taxon>Nematocera</taxon>
        <taxon>Sciaroidea</taxon>
        <taxon>Sciaridae</taxon>
        <taxon>Pseudolycoriella</taxon>
    </lineage>
</organism>
<keyword evidence="5" id="KW-1133">Transmembrane helix</keyword>
<protein>
    <submittedName>
        <fullName evidence="8">ATP-binding cassette sub-family G member 1</fullName>
    </submittedName>
</protein>
<dbReference type="EMBL" id="WJQU01000001">
    <property type="protein sequence ID" value="KAJ6645954.1"/>
    <property type="molecule type" value="Genomic_DNA"/>
</dbReference>
<proteinExistence type="inferred from homology"/>
<dbReference type="GO" id="GO:0005524">
    <property type="term" value="F:ATP binding"/>
    <property type="evidence" value="ECO:0007669"/>
    <property type="project" value="UniProtKB-KW"/>
</dbReference>
<feature type="non-terminal residue" evidence="8">
    <location>
        <position position="1"/>
    </location>
</feature>
<dbReference type="Gene3D" id="3.40.50.300">
    <property type="entry name" value="P-loop containing nucleotide triphosphate hydrolases"/>
    <property type="match status" value="1"/>
</dbReference>
<dbReference type="Pfam" id="PF00005">
    <property type="entry name" value="ABC_tran"/>
    <property type="match status" value="1"/>
</dbReference>
<keyword evidence="4" id="KW-0812">Transmembrane</keyword>
<evidence type="ECO:0000256" key="6">
    <source>
        <dbReference type="ARBA" id="ARBA00023136"/>
    </source>
</evidence>
<dbReference type="InterPro" id="IPR027417">
    <property type="entry name" value="P-loop_NTPase"/>
</dbReference>
<dbReference type="SUPFAM" id="SSF52540">
    <property type="entry name" value="P-loop containing nucleoside triphosphate hydrolases"/>
    <property type="match status" value="1"/>
</dbReference>
<dbReference type="GO" id="GO:0016887">
    <property type="term" value="F:ATP hydrolysis activity"/>
    <property type="evidence" value="ECO:0007669"/>
    <property type="project" value="InterPro"/>
</dbReference>
<dbReference type="AlphaFoldDB" id="A0A9Q0S5K7"/>
<dbReference type="InterPro" id="IPR003439">
    <property type="entry name" value="ABC_transporter-like_ATP-bd"/>
</dbReference>
<evidence type="ECO:0000256" key="4">
    <source>
        <dbReference type="ARBA" id="ARBA00022692"/>
    </source>
</evidence>
<dbReference type="GO" id="GO:0042626">
    <property type="term" value="F:ATPase-coupled transmembrane transporter activity"/>
    <property type="evidence" value="ECO:0007669"/>
    <property type="project" value="TreeGrafter"/>
</dbReference>
<evidence type="ECO:0000313" key="8">
    <source>
        <dbReference type="EMBL" id="KAJ6645954.1"/>
    </source>
</evidence>
<evidence type="ECO:0000256" key="2">
    <source>
        <dbReference type="ARBA" id="ARBA00005814"/>
    </source>
</evidence>
<evidence type="ECO:0000256" key="1">
    <source>
        <dbReference type="ARBA" id="ARBA00004141"/>
    </source>
</evidence>
<comment type="subcellular location">
    <subcellularLocation>
        <location evidence="1">Membrane</location>
        <topology evidence="1">Multi-pass membrane protein</topology>
    </subcellularLocation>
</comment>
<sequence length="64" mass="6760">MSKDVEFQDVVYTVNLTTNLVNESKKKCLLEGLSGVFKNGQLSAIMGPSGAGKSSLLNALSGLR</sequence>
<keyword evidence="6" id="KW-0472">Membrane</keyword>
<comment type="similarity">
    <text evidence="2">Belongs to the ABC transporter superfamily. ABCG family. Eye pigment precursor importer (TC 3.A.1.204) subfamily.</text>
</comment>
<dbReference type="InterPro" id="IPR050352">
    <property type="entry name" value="ABCG_transporters"/>
</dbReference>
<dbReference type="PANTHER" id="PTHR48041:SF105">
    <property type="entry name" value="FI02074P"/>
    <property type="match status" value="1"/>
</dbReference>
<keyword evidence="8" id="KW-0547">Nucleotide-binding</keyword>
<reference evidence="8" key="1">
    <citation type="submission" date="2022-07" db="EMBL/GenBank/DDBJ databases">
        <authorList>
            <person name="Trinca V."/>
            <person name="Uliana J.V.C."/>
            <person name="Torres T.T."/>
            <person name="Ward R.J."/>
            <person name="Monesi N."/>
        </authorList>
    </citation>
    <scope>NUCLEOTIDE SEQUENCE</scope>
    <source>
        <strain evidence="8">HSMRA1968</strain>
        <tissue evidence="8">Whole embryos</tissue>
    </source>
</reference>
<dbReference type="OrthoDB" id="66620at2759"/>
<keyword evidence="8" id="KW-0067">ATP-binding</keyword>
<evidence type="ECO:0000259" key="7">
    <source>
        <dbReference type="Pfam" id="PF00005"/>
    </source>
</evidence>
<evidence type="ECO:0000256" key="5">
    <source>
        <dbReference type="ARBA" id="ARBA00022989"/>
    </source>
</evidence>
<dbReference type="PANTHER" id="PTHR48041">
    <property type="entry name" value="ABC TRANSPORTER G FAMILY MEMBER 28"/>
    <property type="match status" value="1"/>
</dbReference>
<evidence type="ECO:0000313" key="9">
    <source>
        <dbReference type="Proteomes" id="UP001151699"/>
    </source>
</evidence>
<dbReference type="GO" id="GO:0005886">
    <property type="term" value="C:plasma membrane"/>
    <property type="evidence" value="ECO:0007669"/>
    <property type="project" value="TreeGrafter"/>
</dbReference>
<gene>
    <name evidence="8" type="primary">ABCG1_1</name>
    <name evidence="8" type="ORF">Bhyg_01163</name>
</gene>
<accession>A0A9Q0S5K7</accession>
<comment type="caution">
    <text evidence="8">The sequence shown here is derived from an EMBL/GenBank/DDBJ whole genome shotgun (WGS) entry which is preliminary data.</text>
</comment>
<dbReference type="Proteomes" id="UP001151699">
    <property type="component" value="Chromosome A"/>
</dbReference>